<accession>A0A6B2KZ07</accession>
<feature type="compositionally biased region" description="Polar residues" evidence="4">
    <location>
        <begin position="12"/>
        <end position="39"/>
    </location>
</feature>
<protein>
    <recommendedName>
        <fullName evidence="5">Protein kinase domain-containing protein</fullName>
    </recommendedName>
</protein>
<dbReference type="GO" id="GO:0004672">
    <property type="term" value="F:protein kinase activity"/>
    <property type="evidence" value="ECO:0007669"/>
    <property type="project" value="InterPro"/>
</dbReference>
<evidence type="ECO:0000259" key="5">
    <source>
        <dbReference type="PROSITE" id="PS50011"/>
    </source>
</evidence>
<evidence type="ECO:0000313" key="6">
    <source>
        <dbReference type="EMBL" id="NDV29989.1"/>
    </source>
</evidence>
<feature type="compositionally biased region" description="Basic residues" evidence="4">
    <location>
        <begin position="138"/>
        <end position="147"/>
    </location>
</feature>
<comment type="similarity">
    <text evidence="1">Belongs to the protein kinase superfamily. STE Ser/Thr protein kinase family. STE20 subfamily.</text>
</comment>
<keyword evidence="3" id="KW-0067">ATP-binding</keyword>
<feature type="region of interest" description="Disordered" evidence="4">
    <location>
        <begin position="1"/>
        <end position="238"/>
    </location>
</feature>
<feature type="compositionally biased region" description="Basic and acidic residues" evidence="4">
    <location>
        <begin position="223"/>
        <end position="237"/>
    </location>
</feature>
<feature type="compositionally biased region" description="Low complexity" evidence="4">
    <location>
        <begin position="260"/>
        <end position="276"/>
    </location>
</feature>
<organism evidence="6">
    <name type="scientific">Arcella intermedia</name>
    <dbReference type="NCBI Taxonomy" id="1963864"/>
    <lineage>
        <taxon>Eukaryota</taxon>
        <taxon>Amoebozoa</taxon>
        <taxon>Tubulinea</taxon>
        <taxon>Elardia</taxon>
        <taxon>Arcellinida</taxon>
        <taxon>Sphaerothecina</taxon>
        <taxon>Arcellidae</taxon>
        <taxon>Arcella</taxon>
    </lineage>
</organism>
<dbReference type="PROSITE" id="PS50011">
    <property type="entry name" value="PROTEIN_KINASE_DOM"/>
    <property type="match status" value="1"/>
</dbReference>
<evidence type="ECO:0000256" key="3">
    <source>
        <dbReference type="ARBA" id="ARBA00022840"/>
    </source>
</evidence>
<evidence type="ECO:0000256" key="1">
    <source>
        <dbReference type="ARBA" id="ARBA00008874"/>
    </source>
</evidence>
<feature type="compositionally biased region" description="Low complexity" evidence="4">
    <location>
        <begin position="159"/>
        <end position="168"/>
    </location>
</feature>
<feature type="domain" description="Protein kinase" evidence="5">
    <location>
        <begin position="363"/>
        <end position="615"/>
    </location>
</feature>
<feature type="compositionally biased region" description="Basic and acidic residues" evidence="4">
    <location>
        <begin position="183"/>
        <end position="215"/>
    </location>
</feature>
<dbReference type="Gene3D" id="1.10.510.10">
    <property type="entry name" value="Transferase(Phosphotransferase) domain 1"/>
    <property type="match status" value="1"/>
</dbReference>
<keyword evidence="2" id="KW-0547">Nucleotide-binding</keyword>
<reference evidence="6" key="1">
    <citation type="journal article" date="2020" name="J. Eukaryot. Microbiol.">
        <title>De novo Sequencing, Assembly and Annotation of the Transcriptome for the Free-Living Testate Amoeba Arcella intermedia.</title>
        <authorList>
            <person name="Ribeiro G.M."/>
            <person name="Porfirio-Sousa A.L."/>
            <person name="Maurer-Alcala X.X."/>
            <person name="Katz L.A."/>
            <person name="Lahr D.J.G."/>
        </authorList>
    </citation>
    <scope>NUCLEOTIDE SEQUENCE</scope>
</reference>
<dbReference type="Pfam" id="PF00069">
    <property type="entry name" value="Pkinase"/>
    <property type="match status" value="1"/>
</dbReference>
<feature type="region of interest" description="Disordered" evidence="4">
    <location>
        <begin position="250"/>
        <end position="283"/>
    </location>
</feature>
<evidence type="ECO:0000256" key="2">
    <source>
        <dbReference type="ARBA" id="ARBA00022741"/>
    </source>
</evidence>
<dbReference type="PANTHER" id="PTHR45832:SF22">
    <property type="entry name" value="SERINE_THREONINE-PROTEIN KINASE SAMKA-RELATED"/>
    <property type="match status" value="1"/>
</dbReference>
<dbReference type="InterPro" id="IPR000719">
    <property type="entry name" value="Prot_kinase_dom"/>
</dbReference>
<dbReference type="EMBL" id="GIBP01001020">
    <property type="protein sequence ID" value="NDV29989.1"/>
    <property type="molecule type" value="Transcribed_RNA"/>
</dbReference>
<proteinExistence type="inferred from homology"/>
<sequence>MNDNKLTKLKISMSSSADIKNQEGHTPNRITNRTNPSQSKPERDSSDEECDNNKKLVKSQKQTKIEKPESVKKQQAARRPQEKSPMAVRNEHHKMKMSHRKSKSEKLLVVPTTSGDKVLRKDSGDGDVENNVEVNARPNKRKVKRTLSKGSIDKEKSPPKVATKTPTPKNKKPPPKNEISNSSEEKIPRPKRTESLKHLKNDESQPSKKKLDNHSRTKTAGKKPSDKNESQEMKPLDSEELDVNLKSQENGIYPKPQVHPIPKTTTPIKIPRQPTPKSKKTFKDLPDSIKRKCISLKLDKDLMEQNIDVLFRISHFLYKNAFPKNPSHAKSSKTESKPYATPEILNYGKSVLKVPTKNPKKLFKNDTLAGSGGYGKVYMAKDTTTKERVAVKKVPHTTDKQKYNNYSEIGFVASCDHPNIVKFYEAYLIADKKGVEEVWMVFQYLHGGTLAEAARAFKFIDRHIAYIAREICRALKFLHDKEWAHRDLKSSNIMMDITGVIKLIDFGLCADMSEGERTKMLGSSFWIPPEMIKREPHSLSADIWSLGVCVLELYLMGPPHSVSSLKCMFCAATVGLADVIPERASKHAKSWLRMCLVVDPTKRASIDTLLEHPWLNQNGIEEGISDIFKSIFLNNTLSSIV</sequence>
<dbReference type="InterPro" id="IPR051931">
    <property type="entry name" value="PAK3-like"/>
</dbReference>
<dbReference type="InterPro" id="IPR011009">
    <property type="entry name" value="Kinase-like_dom_sf"/>
</dbReference>
<evidence type="ECO:0000256" key="4">
    <source>
        <dbReference type="SAM" id="MobiDB-lite"/>
    </source>
</evidence>
<dbReference type="AlphaFoldDB" id="A0A6B2KZ07"/>
<feature type="compositionally biased region" description="Basic and acidic residues" evidence="4">
    <location>
        <begin position="63"/>
        <end position="72"/>
    </location>
</feature>
<dbReference type="GO" id="GO:0005524">
    <property type="term" value="F:ATP binding"/>
    <property type="evidence" value="ECO:0007669"/>
    <property type="project" value="UniProtKB-KW"/>
</dbReference>
<dbReference type="SMART" id="SM00220">
    <property type="entry name" value="S_TKc"/>
    <property type="match status" value="1"/>
</dbReference>
<name>A0A6B2KZ07_9EUKA</name>
<feature type="compositionally biased region" description="Basic residues" evidence="4">
    <location>
        <begin position="91"/>
        <end position="103"/>
    </location>
</feature>
<dbReference type="SUPFAM" id="SSF56112">
    <property type="entry name" value="Protein kinase-like (PK-like)"/>
    <property type="match status" value="1"/>
</dbReference>
<dbReference type="PANTHER" id="PTHR45832">
    <property type="entry name" value="SERINE/THREONINE-PROTEIN KINASE SAMKA-RELATED-RELATED"/>
    <property type="match status" value="1"/>
</dbReference>